<evidence type="ECO:0000313" key="6">
    <source>
        <dbReference type="Proteomes" id="UP000245699"/>
    </source>
</evidence>
<feature type="compositionally biased region" description="Gly residues" evidence="4">
    <location>
        <begin position="1032"/>
        <end position="1043"/>
    </location>
</feature>
<dbReference type="Pfam" id="PF12796">
    <property type="entry name" value="Ank_2"/>
    <property type="match status" value="4"/>
</dbReference>
<gene>
    <name evidence="5" type="ORF">BB559_001474</name>
</gene>
<dbReference type="PROSITE" id="PS50297">
    <property type="entry name" value="ANK_REP_REGION"/>
    <property type="match status" value="2"/>
</dbReference>
<feature type="repeat" description="ANK" evidence="3">
    <location>
        <begin position="815"/>
        <end position="847"/>
    </location>
</feature>
<dbReference type="PANTHER" id="PTHR24123">
    <property type="entry name" value="ANKYRIN REPEAT-CONTAINING"/>
    <property type="match status" value="1"/>
</dbReference>
<dbReference type="Gene3D" id="1.25.40.20">
    <property type="entry name" value="Ankyrin repeat-containing domain"/>
    <property type="match status" value="4"/>
</dbReference>
<accession>A0A2T9Z1S0</accession>
<dbReference type="SMART" id="SM00248">
    <property type="entry name" value="ANK"/>
    <property type="match status" value="15"/>
</dbReference>
<sequence>MKFQDLSLEILSRIFVECQQPDLALLTRGLYEASQSVSSQADFLIKEFGKEEAFSRYGYQGLYPVLAKKESLALALIKRGAKPFSKSSIIVESSLKNGWTNVFNELLKMNKLSRIKRPSDPKDTIADPGHDPNHSTLFFLEPLLNINKIESWNLEYICKGNHVDILKALLHAHKIRIDVSSHYGIPKDSIIGKKSQMKIHKRFIFNVDKIRFVEAIVEHNRFEMMRCILQSEEKNQTVYKICFSSAMNSDKSDMVKLIAEYINISPLFSQETLELALYSGNLELAKMHPIKKVTQNHINDVFLNTVYGGNLEAVKFIVGHGADVKHNNCEALVHSLRNNYTKISKYLIEQGIKVSEIGKYVTNGFMTEDLDFIKFLVNNGADIHLNKDFALQCACHHSLENVKYLVELGSDIYASKSKPLKNAIHSNNVEIVKYILEKSTKPHPNLGFVFRRVCLKGKYEMAKAIIESKYVPLGDLTRIVSRAYKKGFYEIVTLIIKHIEIPKFETLVVPTKVNRVQTEEEENNYRKQMRKYKRSKEYSFKKRVVWILSSATKRNLTNIVNIWLERDIFIDANNKRVFVDGCGNGIKNLVEKMISGRNPVNAKLLNIGLAKSISSNQPEIYRLLLQNGADVKLNGNLALVQACKRGNLEIAKELIELGADVKVSSSLLLEMAIKSKRMDLIQLLLSKGVEFKGSNSVVIAAKTNQPDMLKLAIEHGADVNAKNSEALAISLISRFDNILKILLENGANGEKNKVEKSCEFLISCQKGDLERVKQLVSEGVDPKYRNNLGLLWATSNGHLEIVRFLLENGVSVKKSKGRELTIASRKGYYEIVKLLISCGADPESKKNRPLICASINDHIDIVKLFTVDHKVSPKLDRGIALYWTAKKGSARTFKEVFSEYKDSDDYSRFEYTGHYTSKAIVWAALGNTIRNARLLFLHGADFQNRYGTMAVNISKKAENEQFSKYLVQHGAWPDNPDENDNSDTMSLMSTTSSDEFSYGSGSESSDTKQRRRERMTRGFRGRLFDSDSGGSDNEGGGNFGGPGFGYPFQNNGFGQMGGRGHGMFGRQVPNFINPALLGLGFGLNPFMNILGANPNALNFQDDDIRNMNLNALGLGNQGEPNEDTLRATLEQLQTQFLNLIQPNIPQTQNIQISDSDSDSE</sequence>
<dbReference type="InterPro" id="IPR036770">
    <property type="entry name" value="Ankyrin_rpt-contain_sf"/>
</dbReference>
<dbReference type="PROSITE" id="PS50088">
    <property type="entry name" value="ANK_REPEAT"/>
    <property type="match status" value="4"/>
</dbReference>
<dbReference type="EMBL" id="MBFT01000076">
    <property type="protein sequence ID" value="PVU98548.1"/>
    <property type="molecule type" value="Genomic_DNA"/>
</dbReference>
<keyword evidence="6" id="KW-1185">Reference proteome</keyword>
<dbReference type="Proteomes" id="UP000245699">
    <property type="component" value="Unassembled WGS sequence"/>
</dbReference>
<dbReference type="InterPro" id="IPR051165">
    <property type="entry name" value="Multifunctional_ANK_Repeat"/>
</dbReference>
<reference evidence="5 6" key="1">
    <citation type="journal article" date="2018" name="MBio">
        <title>Comparative Genomics Reveals the Core Gene Toolbox for the Fungus-Insect Symbiosis.</title>
        <authorList>
            <person name="Wang Y."/>
            <person name="Stata M."/>
            <person name="Wang W."/>
            <person name="Stajich J.E."/>
            <person name="White M.M."/>
            <person name="Moncalvo J.M."/>
        </authorList>
    </citation>
    <scope>NUCLEOTIDE SEQUENCE [LARGE SCALE GENOMIC DNA]</scope>
    <source>
        <strain evidence="5 6">AUS-77-4</strain>
    </source>
</reference>
<organism evidence="5 6">
    <name type="scientific">Furculomyces boomerangus</name>
    <dbReference type="NCBI Taxonomy" id="61424"/>
    <lineage>
        <taxon>Eukaryota</taxon>
        <taxon>Fungi</taxon>
        <taxon>Fungi incertae sedis</taxon>
        <taxon>Zoopagomycota</taxon>
        <taxon>Kickxellomycotina</taxon>
        <taxon>Harpellomycetes</taxon>
        <taxon>Harpellales</taxon>
        <taxon>Harpellaceae</taxon>
        <taxon>Furculomyces</taxon>
    </lineage>
</organism>
<evidence type="ECO:0000256" key="2">
    <source>
        <dbReference type="ARBA" id="ARBA00023043"/>
    </source>
</evidence>
<feature type="repeat" description="ANK" evidence="3">
    <location>
        <begin position="785"/>
        <end position="817"/>
    </location>
</feature>
<comment type="caution">
    <text evidence="5">The sequence shown here is derived from an EMBL/GenBank/DDBJ whole genome shotgun (WGS) entry which is preliminary data.</text>
</comment>
<evidence type="ECO:0000256" key="3">
    <source>
        <dbReference type="PROSITE-ProRule" id="PRU00023"/>
    </source>
</evidence>
<keyword evidence="1" id="KW-0677">Repeat</keyword>
<dbReference type="AlphaFoldDB" id="A0A2T9Z1S0"/>
<feature type="compositionally biased region" description="Low complexity" evidence="4">
    <location>
        <begin position="982"/>
        <end position="994"/>
    </location>
</feature>
<dbReference type="STRING" id="61424.A0A2T9Z1S0"/>
<feature type="region of interest" description="Disordered" evidence="4">
    <location>
        <begin position="970"/>
        <end position="1043"/>
    </location>
</feature>
<feature type="repeat" description="ANK" evidence="3">
    <location>
        <begin position="634"/>
        <end position="666"/>
    </location>
</feature>
<protein>
    <submittedName>
        <fullName evidence="5">Uncharacterized protein</fullName>
    </submittedName>
</protein>
<proteinExistence type="predicted"/>
<evidence type="ECO:0000256" key="1">
    <source>
        <dbReference type="ARBA" id="ARBA00022737"/>
    </source>
</evidence>
<evidence type="ECO:0000313" key="5">
    <source>
        <dbReference type="EMBL" id="PVU98548.1"/>
    </source>
</evidence>
<feature type="repeat" description="ANK" evidence="3">
    <location>
        <begin position="692"/>
        <end position="724"/>
    </location>
</feature>
<evidence type="ECO:0000256" key="4">
    <source>
        <dbReference type="SAM" id="MobiDB-lite"/>
    </source>
</evidence>
<dbReference type="OrthoDB" id="20872at2759"/>
<dbReference type="SUPFAM" id="SSF48403">
    <property type="entry name" value="Ankyrin repeat"/>
    <property type="match status" value="3"/>
</dbReference>
<dbReference type="PANTHER" id="PTHR24123:SF33">
    <property type="entry name" value="PROTEIN HOS4"/>
    <property type="match status" value="1"/>
</dbReference>
<name>A0A2T9Z1S0_9FUNG</name>
<keyword evidence="2 3" id="KW-0040">ANK repeat</keyword>
<feature type="compositionally biased region" description="Basic residues" evidence="4">
    <location>
        <begin position="1009"/>
        <end position="1020"/>
    </location>
</feature>
<dbReference type="InterPro" id="IPR002110">
    <property type="entry name" value="Ankyrin_rpt"/>
</dbReference>